<dbReference type="Pfam" id="PF01625">
    <property type="entry name" value="PMSR"/>
    <property type="match status" value="1"/>
</dbReference>
<dbReference type="EC" id="1.8.4.11" evidence="2"/>
<dbReference type="SFLD" id="SFLDG00179">
    <property type="entry name" value="mandelate_racemase"/>
    <property type="match status" value="1"/>
</dbReference>
<gene>
    <name evidence="9" type="primary">msrA</name>
    <name evidence="9" type="ORF">AK812_SmicGene21735</name>
</gene>
<dbReference type="InterPro" id="IPR036849">
    <property type="entry name" value="Enolase-like_C_sf"/>
</dbReference>
<dbReference type="InterPro" id="IPR036188">
    <property type="entry name" value="FAD/NAD-bd_sf"/>
</dbReference>
<feature type="domain" description="Mandelate racemase/muconate lactonizing enzyme C-terminal" evidence="8">
    <location>
        <begin position="898"/>
        <end position="996"/>
    </location>
</feature>
<accession>A0A1Q9DLL0</accession>
<dbReference type="Gene3D" id="3.50.50.60">
    <property type="entry name" value="FAD/NAD(P)-binding domain"/>
    <property type="match status" value="1"/>
</dbReference>
<dbReference type="Gene3D" id="3.30.390.10">
    <property type="entry name" value="Enolase-like, N-terminal domain"/>
    <property type="match status" value="1"/>
</dbReference>
<dbReference type="InterPro" id="IPR002569">
    <property type="entry name" value="Met_Sox_Rdtase_MsrA_dom"/>
</dbReference>
<dbReference type="InterPro" id="IPR029017">
    <property type="entry name" value="Enolase-like_N"/>
</dbReference>
<dbReference type="InterPro" id="IPR018110">
    <property type="entry name" value="Mandel_Rmase/mucon_lact_enz_CS"/>
</dbReference>
<dbReference type="InterPro" id="IPR013341">
    <property type="entry name" value="Mandelate_racemase_N_dom"/>
</dbReference>
<evidence type="ECO:0000256" key="4">
    <source>
        <dbReference type="ARBA" id="ARBA00030273"/>
    </source>
</evidence>
<dbReference type="PANTHER" id="PTHR42799">
    <property type="entry name" value="MITOCHONDRIAL PEPTIDE METHIONINE SULFOXIDE REDUCTASE"/>
    <property type="match status" value="1"/>
</dbReference>
<dbReference type="NCBIfam" id="TIGR00401">
    <property type="entry name" value="msrA"/>
    <property type="match status" value="1"/>
</dbReference>
<dbReference type="GO" id="GO:0005737">
    <property type="term" value="C:cytoplasm"/>
    <property type="evidence" value="ECO:0007669"/>
    <property type="project" value="TreeGrafter"/>
</dbReference>
<dbReference type="InterPro" id="IPR036509">
    <property type="entry name" value="Met_Sox_Rdtase_MsrA_sf"/>
</dbReference>
<dbReference type="SUPFAM" id="SSF54826">
    <property type="entry name" value="Enolase N-terminal domain-like"/>
    <property type="match status" value="1"/>
</dbReference>
<dbReference type="PANTHER" id="PTHR42799:SF2">
    <property type="entry name" value="MITOCHONDRIAL PEPTIDE METHIONINE SULFOXIDE REDUCTASE"/>
    <property type="match status" value="1"/>
</dbReference>
<dbReference type="AlphaFoldDB" id="A0A1Q9DLL0"/>
<dbReference type="OrthoDB" id="408721at2759"/>
<dbReference type="SFLD" id="SFLDS00001">
    <property type="entry name" value="Enolase"/>
    <property type="match status" value="1"/>
</dbReference>
<dbReference type="Gene3D" id="3.20.20.120">
    <property type="entry name" value="Enolase-like C-terminal domain"/>
    <property type="match status" value="1"/>
</dbReference>
<evidence type="ECO:0000256" key="3">
    <source>
        <dbReference type="ARBA" id="ARBA00023002"/>
    </source>
</evidence>
<dbReference type="SMART" id="SM00922">
    <property type="entry name" value="MR_MLE"/>
    <property type="match status" value="1"/>
</dbReference>
<evidence type="ECO:0000313" key="9">
    <source>
        <dbReference type="EMBL" id="OLP96074.1"/>
    </source>
</evidence>
<evidence type="ECO:0000256" key="6">
    <source>
        <dbReference type="ARBA" id="ARBA00047806"/>
    </source>
</evidence>
<evidence type="ECO:0000256" key="7">
    <source>
        <dbReference type="ARBA" id="ARBA00048782"/>
    </source>
</evidence>
<comment type="caution">
    <text evidence="9">The sequence shown here is derived from an EMBL/GenBank/DDBJ whole genome shotgun (WGS) entry which is preliminary data.</text>
</comment>
<dbReference type="CDD" id="cd03316">
    <property type="entry name" value="MR_like"/>
    <property type="match status" value="1"/>
</dbReference>
<dbReference type="SUPFAM" id="SSF51905">
    <property type="entry name" value="FAD/NAD(P)-binding domain"/>
    <property type="match status" value="1"/>
</dbReference>
<dbReference type="InterPro" id="IPR013342">
    <property type="entry name" value="Mandelate_racemase_C"/>
</dbReference>
<dbReference type="EMBL" id="LSRX01000481">
    <property type="protein sequence ID" value="OLP96074.1"/>
    <property type="molecule type" value="Genomic_DNA"/>
</dbReference>
<comment type="catalytic activity">
    <reaction evidence="7">
        <text>[thioredoxin]-disulfide + L-methionine + H2O = L-methionine (S)-S-oxide + [thioredoxin]-dithiol</text>
        <dbReference type="Rhea" id="RHEA:19993"/>
        <dbReference type="Rhea" id="RHEA-COMP:10698"/>
        <dbReference type="Rhea" id="RHEA-COMP:10700"/>
        <dbReference type="ChEBI" id="CHEBI:15377"/>
        <dbReference type="ChEBI" id="CHEBI:29950"/>
        <dbReference type="ChEBI" id="CHEBI:50058"/>
        <dbReference type="ChEBI" id="CHEBI:57844"/>
        <dbReference type="ChEBI" id="CHEBI:58772"/>
        <dbReference type="EC" id="1.8.4.11"/>
    </reaction>
</comment>
<dbReference type="GO" id="GO:0008113">
    <property type="term" value="F:peptide-methionine (S)-S-oxide reductase activity"/>
    <property type="evidence" value="ECO:0007669"/>
    <property type="project" value="UniProtKB-EC"/>
</dbReference>
<dbReference type="HAMAP" id="MF_01401">
    <property type="entry name" value="MsrA"/>
    <property type="match status" value="1"/>
</dbReference>
<keyword evidence="10" id="KW-1185">Reference proteome</keyword>
<dbReference type="InterPro" id="IPR029065">
    <property type="entry name" value="Enolase_C-like"/>
</dbReference>
<dbReference type="Pfam" id="PF02746">
    <property type="entry name" value="MR_MLE_N"/>
    <property type="match status" value="1"/>
</dbReference>
<protein>
    <recommendedName>
        <fullName evidence="2">peptide-methionine (S)-S-oxide reductase</fullName>
        <ecNumber evidence="2">1.8.4.11</ecNumber>
    </recommendedName>
    <alternativeName>
        <fullName evidence="5">Peptide-methionine (S)-S-oxide reductase</fullName>
    </alternativeName>
    <alternativeName>
        <fullName evidence="4">Protein-methionine-S-oxide reductase</fullName>
    </alternativeName>
</protein>
<dbReference type="PROSITE" id="PS00909">
    <property type="entry name" value="MR_MLE_2"/>
    <property type="match status" value="1"/>
</dbReference>
<name>A0A1Q9DLL0_SYMMI</name>
<keyword evidence="3" id="KW-0560">Oxidoreductase</keyword>
<organism evidence="9 10">
    <name type="scientific">Symbiodinium microadriaticum</name>
    <name type="common">Dinoflagellate</name>
    <name type="synonym">Zooxanthella microadriatica</name>
    <dbReference type="NCBI Taxonomy" id="2951"/>
    <lineage>
        <taxon>Eukaryota</taxon>
        <taxon>Sar</taxon>
        <taxon>Alveolata</taxon>
        <taxon>Dinophyceae</taxon>
        <taxon>Suessiales</taxon>
        <taxon>Symbiodiniaceae</taxon>
        <taxon>Symbiodinium</taxon>
    </lineage>
</organism>
<dbReference type="Proteomes" id="UP000186817">
    <property type="component" value="Unassembled WGS sequence"/>
</dbReference>
<comment type="similarity">
    <text evidence="1">Belongs to the MsrA Met sulfoxide reductase family.</text>
</comment>
<dbReference type="InterPro" id="IPR050162">
    <property type="entry name" value="MsrA_MetSO_reductase"/>
</dbReference>
<reference evidence="9 10" key="1">
    <citation type="submission" date="2016-02" db="EMBL/GenBank/DDBJ databases">
        <title>Genome analysis of coral dinoflagellate symbionts highlights evolutionary adaptations to a symbiotic lifestyle.</title>
        <authorList>
            <person name="Aranda M."/>
            <person name="Li Y."/>
            <person name="Liew Y.J."/>
            <person name="Baumgarten S."/>
            <person name="Simakov O."/>
            <person name="Wilson M."/>
            <person name="Piel J."/>
            <person name="Ashoor H."/>
            <person name="Bougouffa S."/>
            <person name="Bajic V.B."/>
            <person name="Ryu T."/>
            <person name="Ravasi T."/>
            <person name="Bayer T."/>
            <person name="Micklem G."/>
            <person name="Kim H."/>
            <person name="Bhak J."/>
            <person name="Lajeunesse T.C."/>
            <person name="Voolstra C.R."/>
        </authorList>
    </citation>
    <scope>NUCLEOTIDE SEQUENCE [LARGE SCALE GENOMIC DNA]</scope>
    <source>
        <strain evidence="9 10">CCMP2467</strain>
    </source>
</reference>
<evidence type="ECO:0000256" key="5">
    <source>
        <dbReference type="ARBA" id="ARBA00030643"/>
    </source>
</evidence>
<comment type="catalytic activity">
    <reaction evidence="6">
        <text>L-methionyl-[protein] + [thioredoxin]-disulfide + H2O = L-methionyl-(S)-S-oxide-[protein] + [thioredoxin]-dithiol</text>
        <dbReference type="Rhea" id="RHEA:14217"/>
        <dbReference type="Rhea" id="RHEA-COMP:10698"/>
        <dbReference type="Rhea" id="RHEA-COMP:10700"/>
        <dbReference type="Rhea" id="RHEA-COMP:12313"/>
        <dbReference type="Rhea" id="RHEA-COMP:12315"/>
        <dbReference type="ChEBI" id="CHEBI:15377"/>
        <dbReference type="ChEBI" id="CHEBI:16044"/>
        <dbReference type="ChEBI" id="CHEBI:29950"/>
        <dbReference type="ChEBI" id="CHEBI:44120"/>
        <dbReference type="ChEBI" id="CHEBI:50058"/>
        <dbReference type="EC" id="1.8.4.11"/>
    </reaction>
</comment>
<evidence type="ECO:0000259" key="8">
    <source>
        <dbReference type="SMART" id="SM00922"/>
    </source>
</evidence>
<dbReference type="SUPFAM" id="SSF51604">
    <property type="entry name" value="Enolase C-terminal domain-like"/>
    <property type="match status" value="1"/>
</dbReference>
<proteinExistence type="inferred from homology"/>
<dbReference type="GO" id="GO:0009063">
    <property type="term" value="P:amino acid catabolic process"/>
    <property type="evidence" value="ECO:0007669"/>
    <property type="project" value="InterPro"/>
</dbReference>
<dbReference type="GO" id="GO:0034599">
    <property type="term" value="P:cellular response to oxidative stress"/>
    <property type="evidence" value="ECO:0007669"/>
    <property type="project" value="TreeGrafter"/>
</dbReference>
<evidence type="ECO:0000313" key="10">
    <source>
        <dbReference type="Proteomes" id="UP000186817"/>
    </source>
</evidence>
<evidence type="ECO:0000256" key="2">
    <source>
        <dbReference type="ARBA" id="ARBA00012502"/>
    </source>
</evidence>
<dbReference type="SUPFAM" id="SSF55068">
    <property type="entry name" value="Peptide methionine sulfoxide reductase"/>
    <property type="match status" value="1"/>
</dbReference>
<evidence type="ECO:0000256" key="1">
    <source>
        <dbReference type="ARBA" id="ARBA00005591"/>
    </source>
</evidence>
<sequence>MEQPGCVVAVVGAGLAGLSFAAAVMQESLRDRKLAKCKVVVFEQSLVLDPGALRSLPLARVGLKALHALECPLVSAAFRQEIDCIRREDLLKWFVSLLPADTIHFGKSFRGFHVDGNQLFCRFQSMDAGNLQLEGPFDAVVAADGLRSDVRRECEAACKQGPHRLRDLILGGSILFLGDARRAFRKERDLGLGRVFGGGNKAIEQGVQLAGSLIEAFDRAARPVRGSTSLHQALQSKSIHFCHFMAVTGLSERLRWYCRKRRRPCDEDEPSVENRSNCAGASSLLCAMDFPPEVRELVQQLKSAGMQIDESNPQEVMQALFRVQQMAANKKKAEMVSKERALPGRSEAQVVPAQHFVLNNPMRGPWPAGFKVCVFANGCFWGSEKGIWRLPGGGIYSTAVGYAGGYTPNPTYEEACSGQTGHTEAVQVVFDPSKISLVDILRWFWEAHDPTQGMGQGNDRGTQYRSALYYFDDEQRQLYEASKEAYEAELKANGKGRGPITTEIRAASDFEGEVFFYAEEYHQQYLAKPGARPYCSAEPQQVSLPAFEKWCPAVLRSKHAPKLPEATQSLRAVDTLRKGSLVLAALLQEIQAAGPSGTIWMQNTVVAPNLVVQTEDEHGEWCEAVDDCEKLLYKTAVCHFQGTTDCGGRNCGSHGVKEYQNTFDTGNSCERGYMDDGEKCDPFGIWHGSHAYLGVRDFFLLAGSRTDPAARLDDCTTEKEKERLQKQKDAAKRILPLLKVFALRGPKLPRPHWKAGFITASRIVLHKSVLVRLRTQEGLEGFGLASSYTAIDPLVKPWKNGLADLIVGEDALAPERLYHKLFRLTANKAPQLYCKNVACSARWTCTGQVASEKGWSREAMIRLSAAVDLACWDIVGKAWQLKQRGYLEDSKTREGKDERELRDDLQMMVDQGHTGFKVKIGGLPLREDMERLRVIREVIGYDKDLMVDVNRAWDFKTACEGVKLLEAFKPRWLEEPVAWEDDRRLLGLLSRRTNIPLSGGESEFTSYGCRALLEEKAISILQFDATMYGGFTEGRKLAALCELNHVQVAPHHDCFIHAQLVASTPAGLIVEAFTDPERDPLQAELYQDAPAIRNGKIKLGSAAGIGLTLNERAVEKYGERIV</sequence>
<dbReference type="Pfam" id="PF13378">
    <property type="entry name" value="MR_MLE_C"/>
    <property type="match status" value="1"/>
</dbReference>
<dbReference type="Gene3D" id="3.30.1060.10">
    <property type="entry name" value="Peptide methionine sulphoxide reductase MsrA"/>
    <property type="match status" value="1"/>
</dbReference>